<dbReference type="AlphaFoldDB" id="A0A2G9G5I6"/>
<evidence type="ECO:0000256" key="4">
    <source>
        <dbReference type="ARBA" id="ARBA00023242"/>
    </source>
</evidence>
<comment type="caution">
    <text evidence="8">The sequence shown here is derived from an EMBL/GenBank/DDBJ whole genome shotgun (WGS) entry which is preliminary data.</text>
</comment>
<organism evidence="8 9">
    <name type="scientific">Handroanthus impetiginosus</name>
    <dbReference type="NCBI Taxonomy" id="429701"/>
    <lineage>
        <taxon>Eukaryota</taxon>
        <taxon>Viridiplantae</taxon>
        <taxon>Streptophyta</taxon>
        <taxon>Embryophyta</taxon>
        <taxon>Tracheophyta</taxon>
        <taxon>Spermatophyta</taxon>
        <taxon>Magnoliopsida</taxon>
        <taxon>eudicotyledons</taxon>
        <taxon>Gunneridae</taxon>
        <taxon>Pentapetalae</taxon>
        <taxon>asterids</taxon>
        <taxon>lamiids</taxon>
        <taxon>Lamiales</taxon>
        <taxon>Bignoniaceae</taxon>
        <taxon>Crescentiina</taxon>
        <taxon>Tabebuia alliance</taxon>
        <taxon>Handroanthus</taxon>
    </lineage>
</organism>
<feature type="region of interest" description="Disordered" evidence="5">
    <location>
        <begin position="505"/>
        <end position="540"/>
    </location>
</feature>
<evidence type="ECO:0000256" key="1">
    <source>
        <dbReference type="ARBA" id="ARBA00023015"/>
    </source>
</evidence>
<dbReference type="Pfam" id="PF00564">
    <property type="entry name" value="PB1"/>
    <property type="match status" value="1"/>
</dbReference>
<feature type="region of interest" description="Disordered" evidence="5">
    <location>
        <begin position="718"/>
        <end position="767"/>
    </location>
</feature>
<gene>
    <name evidence="8" type="ORF">CDL12_26909</name>
</gene>
<dbReference type="SMART" id="SM00666">
    <property type="entry name" value="PB1"/>
    <property type="match status" value="1"/>
</dbReference>
<dbReference type="GO" id="GO:0003677">
    <property type="term" value="F:DNA binding"/>
    <property type="evidence" value="ECO:0007669"/>
    <property type="project" value="UniProtKB-KW"/>
</dbReference>
<dbReference type="PROSITE" id="PS51519">
    <property type="entry name" value="RWP_RK"/>
    <property type="match status" value="1"/>
</dbReference>
<dbReference type="InterPro" id="IPR000270">
    <property type="entry name" value="PB1_dom"/>
</dbReference>
<dbReference type="Gene3D" id="3.10.20.90">
    <property type="entry name" value="Phosphatidylinositol 3-kinase Catalytic Subunit, Chain A, domain 1"/>
    <property type="match status" value="1"/>
</dbReference>
<dbReference type="GO" id="GO:0003700">
    <property type="term" value="F:DNA-binding transcription factor activity"/>
    <property type="evidence" value="ECO:0007669"/>
    <property type="project" value="InterPro"/>
</dbReference>
<dbReference type="Proteomes" id="UP000231279">
    <property type="component" value="Unassembled WGS sequence"/>
</dbReference>
<dbReference type="STRING" id="429701.A0A2G9G5I6"/>
<protein>
    <submittedName>
        <fullName evidence="8">Uncharacterized protein</fullName>
    </submittedName>
</protein>
<dbReference type="OrthoDB" id="6270329at2759"/>
<dbReference type="InterPro" id="IPR003035">
    <property type="entry name" value="RWP-RK_dom"/>
</dbReference>
<dbReference type="PROSITE" id="PS51745">
    <property type="entry name" value="PB1"/>
    <property type="match status" value="1"/>
</dbReference>
<evidence type="ECO:0000256" key="3">
    <source>
        <dbReference type="ARBA" id="ARBA00023163"/>
    </source>
</evidence>
<evidence type="ECO:0000313" key="8">
    <source>
        <dbReference type="EMBL" id="PIN00583.1"/>
    </source>
</evidence>
<evidence type="ECO:0000259" key="7">
    <source>
        <dbReference type="PROSITE" id="PS51745"/>
    </source>
</evidence>
<proteinExistence type="predicted"/>
<dbReference type="SUPFAM" id="SSF54277">
    <property type="entry name" value="CAD &amp; PB1 domains"/>
    <property type="match status" value="1"/>
</dbReference>
<feature type="domain" description="RWP-RK" evidence="6">
    <location>
        <begin position="622"/>
        <end position="703"/>
    </location>
</feature>
<dbReference type="PANTHER" id="PTHR32002:SF46">
    <property type="entry name" value="PROTEIN NLP2"/>
    <property type="match status" value="1"/>
</dbReference>
<feature type="compositionally biased region" description="Low complexity" evidence="5">
    <location>
        <begin position="747"/>
        <end position="767"/>
    </location>
</feature>
<reference evidence="9" key="1">
    <citation type="journal article" date="2018" name="Gigascience">
        <title>Genome assembly of the Pink Ipe (Handroanthus impetiginosus, Bignoniaceae), a highly valued, ecologically keystone Neotropical timber forest tree.</title>
        <authorList>
            <person name="Silva-Junior O.B."/>
            <person name="Grattapaglia D."/>
            <person name="Novaes E."/>
            <person name="Collevatti R.G."/>
        </authorList>
    </citation>
    <scope>NUCLEOTIDE SEQUENCE [LARGE SCALE GENOMIC DNA]</scope>
    <source>
        <strain evidence="9">cv. UFG-1</strain>
    </source>
</reference>
<name>A0A2G9G5I6_9LAMI</name>
<keyword evidence="3" id="KW-0804">Transcription</keyword>
<keyword evidence="1" id="KW-0805">Transcription regulation</keyword>
<keyword evidence="4" id="KW-0539">Nucleus</keyword>
<feature type="compositionally biased region" description="Polar residues" evidence="5">
    <location>
        <begin position="530"/>
        <end position="540"/>
    </location>
</feature>
<keyword evidence="9" id="KW-1185">Reference proteome</keyword>
<sequence length="955" mass="105829">MEDGDFTPNAMPENLSDSTIDFNLMNELLYDGFWLEATNESNFWHPAPTAHANLNSTSFNFPTSETNIGTVDTNPHRANFSNETEISNFLGEPALTCLKMDEFSGSRSQNLEQAHHSVSLNQSANSVAEEGQVNRRLWVGPNRNPITTNSVKKRLVQAVNCLKDTIRDKDVLIQIWIPVKRGSRQVLTTNNQPFSLNPNCKNLADYRDVSENYLFAVDTDSKEFVGLPGRVFLKKLPEWTPDVRFFKREEYPCVNHAQQYDVRGSLALPVFEQGSGICLGVVEIVMTSVKVNYRPELENVCKALEAVDLKSSDIRSPSSIEDRDQTYQGTLAEIKSVLKLLCDTHKLPLAQTWASCVQQSKGGCQHSDENYASCVSTIDLTCYVADPQVSGFHEACSEHHLIKSEGVVGKAFLTNQLCFAEDITAFSKTEYPLAHYARVFNLCASAAIRLRSTYNGTAADFVLEFFLPVDCKDAKDQMLLVDSLSSVIQQTCQCLRVITDQELAQETSGSESGSTSSGRLQGEKHPKLATSPSKESSSWIMSMRHPKEKGKGVAIASGDHKEEPEGEFKAAAQWHNSGLDLHHVPTILEHEQLRHDSGTKRFAEGSGNFSFTIGHYSSGAKKTSSEKRRTKTEKTISLELLRQYFAGSLKEAARSIGVCPTTLKRICRQHGISRWPSRKIKKVGHSLRKLQLVIDSVKGADIQLGSFYNNFPELVSPNVPGSSQLPKPKMSDHMQQENNQPEGTLLSPTASASIAPSSSGSHSSSSSFCYSTGVKQSSLPVAGASHGDALPAEKTEGVLKRAWSVAELQGKEKEETKPLFRRSYSHRIISNQVPTEAQAMQKNSKQEHHVGTFRVKASFGEEKIRLSLPPHWGFKDLQREVLRRFNIDDGSGSITLKYLDDDSEWVLLTCDADLEECTDIHRSSKSRRIKLSVHQAHHPNLGSSFGSNGASYSGF</sequence>
<dbReference type="CDD" id="cd06407">
    <property type="entry name" value="PB1_NLP"/>
    <property type="match status" value="1"/>
</dbReference>
<dbReference type="InterPro" id="IPR053793">
    <property type="entry name" value="PB1-like"/>
</dbReference>
<dbReference type="PANTHER" id="PTHR32002">
    <property type="entry name" value="PROTEIN NLP8"/>
    <property type="match status" value="1"/>
</dbReference>
<accession>A0A2G9G5I6</accession>
<dbReference type="Pfam" id="PF22922">
    <property type="entry name" value="GAF_NLP"/>
    <property type="match status" value="2"/>
</dbReference>
<evidence type="ECO:0000313" key="9">
    <source>
        <dbReference type="Proteomes" id="UP000231279"/>
    </source>
</evidence>
<dbReference type="InterPro" id="IPR055081">
    <property type="entry name" value="NLP1-9_GAF"/>
</dbReference>
<keyword evidence="2" id="KW-0238">DNA-binding</keyword>
<evidence type="ECO:0000256" key="5">
    <source>
        <dbReference type="SAM" id="MobiDB-lite"/>
    </source>
</evidence>
<dbReference type="InterPro" id="IPR034891">
    <property type="entry name" value="PB1_NLP"/>
</dbReference>
<dbReference type="InterPro" id="IPR045012">
    <property type="entry name" value="NLP"/>
</dbReference>
<evidence type="ECO:0000256" key="2">
    <source>
        <dbReference type="ARBA" id="ARBA00023125"/>
    </source>
</evidence>
<dbReference type="Pfam" id="PF02042">
    <property type="entry name" value="RWP-RK"/>
    <property type="match status" value="1"/>
</dbReference>
<feature type="domain" description="PB1" evidence="7">
    <location>
        <begin position="852"/>
        <end position="936"/>
    </location>
</feature>
<evidence type="ECO:0000259" key="6">
    <source>
        <dbReference type="PROSITE" id="PS51519"/>
    </source>
</evidence>
<feature type="compositionally biased region" description="Low complexity" evidence="5">
    <location>
        <begin position="506"/>
        <end position="518"/>
    </location>
</feature>
<dbReference type="EMBL" id="NKXS01006885">
    <property type="protein sequence ID" value="PIN00583.1"/>
    <property type="molecule type" value="Genomic_DNA"/>
</dbReference>